<keyword evidence="3" id="KW-1185">Reference proteome</keyword>
<protein>
    <recommendedName>
        <fullName evidence="1">Imm-5-like domain-containing protein</fullName>
    </recommendedName>
</protein>
<dbReference type="OrthoDB" id="166981at2"/>
<sequence length="177" mass="18135">MSSQQTLSLSDRRVLSAWAADCAEHVLPLFEAEAPVDARPRTAIAAARAFARGTIGAAEMILQRGGGKGPRPDVTAAAAAAGRAAGQALATAHMGAHALGAAGYACHAALLAAGDDAMQAWSLEMTWQLAQMSLEVRAALRRLPALGEPGGPLGPGLLSRGPVGDSIRHLQEALTWT</sequence>
<dbReference type="AlphaFoldDB" id="A0A4Q9KL42"/>
<organism evidence="2 3">
    <name type="scientific">Propioniciclava tarda</name>
    <dbReference type="NCBI Taxonomy" id="433330"/>
    <lineage>
        <taxon>Bacteria</taxon>
        <taxon>Bacillati</taxon>
        <taxon>Actinomycetota</taxon>
        <taxon>Actinomycetes</taxon>
        <taxon>Propionibacteriales</taxon>
        <taxon>Propionibacteriaceae</taxon>
        <taxon>Propioniciclava</taxon>
    </lineage>
</organism>
<dbReference type="RefSeq" id="WP_131171809.1">
    <property type="nucleotide sequence ID" value="NZ_FXTL01000005.1"/>
</dbReference>
<feature type="domain" description="Imm-5-like" evidence="1">
    <location>
        <begin position="6"/>
        <end position="133"/>
    </location>
</feature>
<accession>A0A4Q9KL42</accession>
<gene>
    <name evidence="2" type="ORF">ET996_06815</name>
</gene>
<evidence type="ECO:0000259" key="1">
    <source>
        <dbReference type="Pfam" id="PF21805"/>
    </source>
</evidence>
<comment type="caution">
    <text evidence="2">The sequence shown here is derived from an EMBL/GenBank/DDBJ whole genome shotgun (WGS) entry which is preliminary data.</text>
</comment>
<dbReference type="InterPro" id="IPR048667">
    <property type="entry name" value="Imm5-like"/>
</dbReference>
<dbReference type="Pfam" id="PF21805">
    <property type="entry name" value="Imm5_like"/>
    <property type="match status" value="1"/>
</dbReference>
<reference evidence="2 3" key="1">
    <citation type="submission" date="2019-01" db="EMBL/GenBank/DDBJ databases">
        <title>Lactibacter flavus gen. nov., sp. nov., a novel bacterium of the family Propionibacteriaceae isolated from raw milk and dairy products.</title>
        <authorList>
            <person name="Huptas C."/>
            <person name="Wenning M."/>
            <person name="Breitenwieser F."/>
            <person name="Doll E."/>
            <person name="Von Neubeck M."/>
            <person name="Busse H.-J."/>
            <person name="Scherer S."/>
        </authorList>
    </citation>
    <scope>NUCLEOTIDE SEQUENCE [LARGE SCALE GENOMIC DNA]</scope>
    <source>
        <strain evidence="2 3">DSM 22130</strain>
    </source>
</reference>
<dbReference type="Proteomes" id="UP000291933">
    <property type="component" value="Unassembled WGS sequence"/>
</dbReference>
<dbReference type="EMBL" id="SDMR01000006">
    <property type="protein sequence ID" value="TBT95222.1"/>
    <property type="molecule type" value="Genomic_DNA"/>
</dbReference>
<evidence type="ECO:0000313" key="3">
    <source>
        <dbReference type="Proteomes" id="UP000291933"/>
    </source>
</evidence>
<name>A0A4Q9KL42_PROTD</name>
<evidence type="ECO:0000313" key="2">
    <source>
        <dbReference type="EMBL" id="TBT95222.1"/>
    </source>
</evidence>
<proteinExistence type="predicted"/>